<dbReference type="SUPFAM" id="SSF52317">
    <property type="entry name" value="Class I glutamine amidotransferase-like"/>
    <property type="match status" value="1"/>
</dbReference>
<dbReference type="Proteomes" id="UP000464657">
    <property type="component" value="Chromosome"/>
</dbReference>
<evidence type="ECO:0000313" key="1">
    <source>
        <dbReference type="EMBL" id="QHI38923.1"/>
    </source>
</evidence>
<dbReference type="PROSITE" id="PS51257">
    <property type="entry name" value="PROKAR_LIPOPROTEIN"/>
    <property type="match status" value="1"/>
</dbReference>
<dbReference type="KEGG" id="kan:IMCC3317_43230"/>
<reference evidence="1 2" key="1">
    <citation type="journal article" date="2013" name="Int. J. Syst. Evol. Microbiol.">
        <title>Kordia antarctica sp. nov., isolated from Antarctic seawater.</title>
        <authorList>
            <person name="Baek K."/>
            <person name="Choi A."/>
            <person name="Kang I."/>
            <person name="Lee K."/>
            <person name="Cho J.C."/>
        </authorList>
    </citation>
    <scope>NUCLEOTIDE SEQUENCE [LARGE SCALE GENOMIC DNA]</scope>
    <source>
        <strain evidence="1 2">IMCC3317</strain>
    </source>
</reference>
<proteinExistence type="predicted"/>
<organism evidence="1 2">
    <name type="scientific">Kordia antarctica</name>
    <dbReference type="NCBI Taxonomy" id="1218801"/>
    <lineage>
        <taxon>Bacteria</taxon>
        <taxon>Pseudomonadati</taxon>
        <taxon>Bacteroidota</taxon>
        <taxon>Flavobacteriia</taxon>
        <taxon>Flavobacteriales</taxon>
        <taxon>Flavobacteriaceae</taxon>
        <taxon>Kordia</taxon>
    </lineage>
</organism>
<dbReference type="EMBL" id="CP019288">
    <property type="protein sequence ID" value="QHI38923.1"/>
    <property type="molecule type" value="Genomic_DNA"/>
</dbReference>
<evidence type="ECO:0008006" key="3">
    <source>
        <dbReference type="Google" id="ProtNLM"/>
    </source>
</evidence>
<sequence>MKIQKLLLLVLSVSFLISCEKDSESAPLAESSISGKFLAPNDIDPIVNGIITASKDGTIVSETISATDGSFTLTNLSAGEYEISLKKGLFSSTRAVEVAEDDDLDIPNIPIESFPRIGVVTGNYDNIESVLYDIGLVNPFTQEPLFDIIQGTGIGRPAANTGHHGHNHGNDVGIFLPENNNNLQPNVTHTFSDLVASPNLLGTYDIIFLNCGLSESFTGFNDNILQYVSNGGILYATDWAYKYVEGITGDGQQYIDFLDNDKSGNSLSTEATIFDQDLIDWLQVNFNITLNNNDTILLDEFLPGWQVVDSANDATVISWFNGPVTYRDNVGATVTQNKDLAFTFQVGNGGVFYSSFHTENHDDGFSTVDRLLEYLVFELSSL</sequence>
<keyword evidence="2" id="KW-1185">Reference proteome</keyword>
<dbReference type="AlphaFoldDB" id="A0A7L4ZQA6"/>
<name>A0A7L4ZQA6_9FLAO</name>
<evidence type="ECO:0000313" key="2">
    <source>
        <dbReference type="Proteomes" id="UP000464657"/>
    </source>
</evidence>
<gene>
    <name evidence="1" type="ORF">IMCC3317_43230</name>
</gene>
<dbReference type="SUPFAM" id="SSF49478">
    <property type="entry name" value="Cna protein B-type domain"/>
    <property type="match status" value="1"/>
</dbReference>
<protein>
    <recommendedName>
        <fullName evidence="3">Carboxypeptidase regulatory-like domain-containing protein</fullName>
    </recommendedName>
</protein>
<accession>A0A7L4ZQA6</accession>
<dbReference type="InterPro" id="IPR029062">
    <property type="entry name" value="Class_I_gatase-like"/>
</dbReference>